<evidence type="ECO:0000256" key="1">
    <source>
        <dbReference type="ARBA" id="ARBA00023235"/>
    </source>
</evidence>
<dbReference type="Gene3D" id="2.60.120.10">
    <property type="entry name" value="Jelly Rolls"/>
    <property type="match status" value="2"/>
</dbReference>
<dbReference type="EMBL" id="BMQO01000026">
    <property type="protein sequence ID" value="GGS39899.1"/>
    <property type="molecule type" value="Genomic_DNA"/>
</dbReference>
<dbReference type="InterPro" id="IPR024203">
    <property type="entry name" value="Deoxy-glucuronate_isom_IolB"/>
</dbReference>
<dbReference type="InterPro" id="IPR021120">
    <property type="entry name" value="KduI/IolB_isomerase"/>
</dbReference>
<evidence type="ECO:0000313" key="3">
    <source>
        <dbReference type="EMBL" id="GGS39899.1"/>
    </source>
</evidence>
<sequence length="310" mass="34289">MPADCPAQPGHPAYTPLSSAQPHRQPPQEEPRMTTHAPARPETAHPTFFHTVGQEHGLNALHDDSCTLLDFAKLNLNAADTYSGHSGERELLLVMLSGRATVQVGAHTFESVGGRASVFAGLPHSVYIPRHTEYRVTALTRLEAALPSAPSDLDTDPYEIRPAQVNTGTWGTLNFTRNFREILVQPNGLPASRLIVGETITPSGHWSTYPPHKHETEQGAEKAHEEMYYFRVSSPEGFGLTRHYSPERGYDQTYTVRDDTLLAIPHGYHTYTSAPGYQSYYLWFLAGDGRTQGAQIDPDTAWVQKTVGMV</sequence>
<dbReference type="Pfam" id="PF04962">
    <property type="entry name" value="KduI"/>
    <property type="match status" value="1"/>
</dbReference>
<evidence type="ECO:0000313" key="4">
    <source>
        <dbReference type="Proteomes" id="UP000620633"/>
    </source>
</evidence>
<dbReference type="InterPro" id="IPR011051">
    <property type="entry name" value="RmlC_Cupin_sf"/>
</dbReference>
<gene>
    <name evidence="3" type="ORF">GCM10008961_34080</name>
</gene>
<reference evidence="4" key="1">
    <citation type="journal article" date="2019" name="Int. J. Syst. Evol. Microbiol.">
        <title>The Global Catalogue of Microorganisms (GCM) 10K type strain sequencing project: providing services to taxonomists for standard genome sequencing and annotation.</title>
        <authorList>
            <consortium name="The Broad Institute Genomics Platform"/>
            <consortium name="The Broad Institute Genome Sequencing Center for Infectious Disease"/>
            <person name="Wu L."/>
            <person name="Ma J."/>
        </authorList>
    </citation>
    <scope>NUCLEOTIDE SEQUENCE [LARGE SCALE GENOMIC DNA]</scope>
    <source>
        <strain evidence="4">JCM 31406</strain>
    </source>
</reference>
<proteinExistence type="predicted"/>
<evidence type="ECO:0000256" key="2">
    <source>
        <dbReference type="SAM" id="MobiDB-lite"/>
    </source>
</evidence>
<name>A0ABQ2SW15_9DEIO</name>
<dbReference type="GO" id="GO:0016853">
    <property type="term" value="F:isomerase activity"/>
    <property type="evidence" value="ECO:0007669"/>
    <property type="project" value="UniProtKB-KW"/>
</dbReference>
<comment type="caution">
    <text evidence="3">The sequence shown here is derived from an EMBL/GenBank/DDBJ whole genome shotgun (WGS) entry which is preliminary data.</text>
</comment>
<organism evidence="3 4">
    <name type="scientific">Deinococcus knuensis</name>
    <dbReference type="NCBI Taxonomy" id="1837380"/>
    <lineage>
        <taxon>Bacteria</taxon>
        <taxon>Thermotogati</taxon>
        <taxon>Deinococcota</taxon>
        <taxon>Deinococci</taxon>
        <taxon>Deinococcales</taxon>
        <taxon>Deinococcaceae</taxon>
        <taxon>Deinococcus</taxon>
    </lineage>
</organism>
<dbReference type="NCBIfam" id="TIGR04378">
    <property type="entry name" value="myo_inos_iolB"/>
    <property type="match status" value="1"/>
</dbReference>
<dbReference type="Proteomes" id="UP000620633">
    <property type="component" value="Unassembled WGS sequence"/>
</dbReference>
<dbReference type="PANTHER" id="PTHR39193:SF1">
    <property type="entry name" value="5-DEOXY-GLUCURONATE ISOMERASE"/>
    <property type="match status" value="1"/>
</dbReference>
<keyword evidence="1 3" id="KW-0413">Isomerase</keyword>
<accession>A0ABQ2SW15</accession>
<dbReference type="SUPFAM" id="SSF51182">
    <property type="entry name" value="RmlC-like cupins"/>
    <property type="match status" value="1"/>
</dbReference>
<protein>
    <submittedName>
        <fullName evidence="3">5-deoxy-glucuronate isomerase</fullName>
    </submittedName>
</protein>
<keyword evidence="4" id="KW-1185">Reference proteome</keyword>
<feature type="region of interest" description="Disordered" evidence="2">
    <location>
        <begin position="1"/>
        <end position="44"/>
    </location>
</feature>
<dbReference type="PANTHER" id="PTHR39193">
    <property type="entry name" value="5-DEOXY-GLUCURONATE ISOMERASE"/>
    <property type="match status" value="1"/>
</dbReference>
<dbReference type="InterPro" id="IPR014710">
    <property type="entry name" value="RmlC-like_jellyroll"/>
</dbReference>